<reference evidence="2 3" key="1">
    <citation type="submission" date="2019-01" db="EMBL/GenBank/DDBJ databases">
        <authorList>
            <person name="Neitz A."/>
            <person name="Villela V."/>
            <person name="Anton S."/>
            <person name="Buhyoff S."/>
            <person name="Consani M."/>
            <person name="Davis D."/>
            <person name="Haas R."/>
            <person name="Heid C."/>
            <person name="Roop S."/>
            <person name="Braley A.B."/>
            <person name="Ettinger A.-S.H."/>
            <person name="Anders K.R."/>
            <person name="Garlena R.A."/>
            <person name="Russell D.A."/>
            <person name="Pope W.H."/>
            <person name="Jacobs-Sera D."/>
            <person name="Hendrix R.W."/>
            <person name="Hatfull G.F."/>
        </authorList>
    </citation>
    <scope>NUCLEOTIDE SEQUENCE [LARGE SCALE GENOMIC DNA]</scope>
</reference>
<evidence type="ECO:0000256" key="1">
    <source>
        <dbReference type="SAM" id="MobiDB-lite"/>
    </source>
</evidence>
<evidence type="ECO:0000313" key="2">
    <source>
        <dbReference type="EMBL" id="QAX95593.1"/>
    </source>
</evidence>
<organism evidence="2 3">
    <name type="scientific">Mycobacterium phage Nibb</name>
    <dbReference type="NCBI Taxonomy" id="2510585"/>
    <lineage>
        <taxon>Viruses</taxon>
        <taxon>Duplodnaviria</taxon>
        <taxon>Heunggongvirae</taxon>
        <taxon>Uroviricota</taxon>
        <taxon>Caudoviricetes</taxon>
        <taxon>Weiservirinae</taxon>
        <taxon>Anayavirus</taxon>
        <taxon>Anayavirus nibb</taxon>
    </lineage>
</organism>
<sequence>MSDDRGSMLCEVCGKYDAQVFDPCGAAWCKVCDLMGLGELAVRERFADMAEGVGQAFDRAVLFGLDEPLSLPFCDDLAKADRLWIYQDANGAHWGWSRQAEQWLAWNTAPYRIGVGAVGPFAQVLRNVLEVAHSNSHGKPGPALTLADADAGEGDEQTPDMVNQPSHYNNGPPCKGCGRPIECLDITEGMGFCLGNTVKYVWRCDLKHDAIEDLRKAAVYLAREITRREQQSAADALTKG</sequence>
<dbReference type="EMBL" id="MK460246">
    <property type="protein sequence ID" value="QAX95593.1"/>
    <property type="molecule type" value="Genomic_DNA"/>
</dbReference>
<dbReference type="InterPro" id="IPR021739">
    <property type="entry name" value="SaV-like"/>
</dbReference>
<protein>
    <recommendedName>
        <fullName evidence="4">DUF3310 domain-containing protein</fullName>
    </recommendedName>
</protein>
<dbReference type="KEGG" id="vg:60325119"/>
<dbReference type="Proteomes" id="UP000290045">
    <property type="component" value="Segment"/>
</dbReference>
<accession>A0A411B5H2</accession>
<feature type="region of interest" description="Disordered" evidence="1">
    <location>
        <begin position="136"/>
        <end position="167"/>
    </location>
</feature>
<gene>
    <name evidence="2" type="primary">54</name>
    <name evidence="2" type="ORF">SEA_NIBB_54</name>
</gene>
<proteinExistence type="predicted"/>
<keyword evidence="3" id="KW-1185">Reference proteome</keyword>
<evidence type="ECO:0000313" key="3">
    <source>
        <dbReference type="Proteomes" id="UP000290045"/>
    </source>
</evidence>
<name>A0A411B5H2_9CAUD</name>
<dbReference type="RefSeq" id="YP_009953642.1">
    <property type="nucleotide sequence ID" value="NC_051624.1"/>
</dbReference>
<dbReference type="GeneID" id="60325119"/>
<dbReference type="Pfam" id="PF11753">
    <property type="entry name" value="DUF3310"/>
    <property type="match status" value="1"/>
</dbReference>
<evidence type="ECO:0008006" key="4">
    <source>
        <dbReference type="Google" id="ProtNLM"/>
    </source>
</evidence>